<sequence>MSGCRLWGLLLSLLLCPLAWAAENPGLPAQIRLVSEEWIDYTNADGSGLAWDVLREIFEPRGVKVEIRSEPYIRSVGLVERGEADAWVGSYSKEISDALYPRWNFDTDHIYALGLASNPAPSLETLGAYRLAWVRGYKYQDYLPNVRHFNEVRRRDGILSMLQHSRADYYIDAVAEVDYVLGQAPDPTVFRRTHLLELPLYLGFSDSERGRALLALYDQRMDELVKGDRLRHLFERWKQPYPFETGSAPAATNQTY</sequence>
<keyword evidence="2" id="KW-0732">Signal</keyword>
<comment type="similarity">
    <text evidence="1">Belongs to the bacterial solute-binding protein 3 family.</text>
</comment>
<feature type="signal peptide" evidence="2">
    <location>
        <begin position="1"/>
        <end position="21"/>
    </location>
</feature>
<dbReference type="Proteomes" id="UP000517547">
    <property type="component" value="Unassembled WGS sequence"/>
</dbReference>
<dbReference type="Gene3D" id="3.40.190.10">
    <property type="entry name" value="Periplasmic binding protein-like II"/>
    <property type="match status" value="2"/>
</dbReference>
<dbReference type="RefSeq" id="WP_017123288.1">
    <property type="nucleotide sequence ID" value="NZ_JACAOR010000005.1"/>
</dbReference>
<dbReference type="PANTHER" id="PTHR35936">
    <property type="entry name" value="MEMBRANE-BOUND LYTIC MUREIN TRANSGLYCOSYLASE F"/>
    <property type="match status" value="1"/>
</dbReference>
<evidence type="ECO:0000313" key="4">
    <source>
        <dbReference type="Proteomes" id="UP000517547"/>
    </source>
</evidence>
<evidence type="ECO:0000313" key="3">
    <source>
        <dbReference type="EMBL" id="NWC16784.1"/>
    </source>
</evidence>
<reference evidence="3 4" key="1">
    <citation type="submission" date="2020-04" db="EMBL/GenBank/DDBJ databases">
        <title>Molecular characterization of pseudomonads from Agaricus bisporus reveal novel blotch 2 pathogens in Western Europe.</title>
        <authorList>
            <person name="Taparia T."/>
            <person name="Krijger M."/>
            <person name="Haynes E."/>
            <person name="Elpinstone J.G."/>
            <person name="Noble R."/>
            <person name="Van Der Wolf J."/>
        </authorList>
    </citation>
    <scope>NUCLEOTIDE SEQUENCE [LARGE SCALE GENOMIC DNA]</scope>
    <source>
        <strain evidence="3 4">IPO3738</strain>
    </source>
</reference>
<dbReference type="EMBL" id="JACAQE010000009">
    <property type="protein sequence ID" value="NWC16784.1"/>
    <property type="molecule type" value="Genomic_DNA"/>
</dbReference>
<dbReference type="AlphaFoldDB" id="A0A7Y8CFC1"/>
<evidence type="ECO:0000256" key="1">
    <source>
        <dbReference type="ARBA" id="ARBA00010333"/>
    </source>
</evidence>
<accession>A0A7Y8CFC1</accession>
<evidence type="ECO:0000256" key="2">
    <source>
        <dbReference type="SAM" id="SignalP"/>
    </source>
</evidence>
<comment type="caution">
    <text evidence="3">The sequence shown here is derived from an EMBL/GenBank/DDBJ whole genome shotgun (WGS) entry which is preliminary data.</text>
</comment>
<organism evidence="3 4">
    <name type="scientific">Pseudomonas gingeri</name>
    <dbReference type="NCBI Taxonomy" id="117681"/>
    <lineage>
        <taxon>Bacteria</taxon>
        <taxon>Pseudomonadati</taxon>
        <taxon>Pseudomonadota</taxon>
        <taxon>Gammaproteobacteria</taxon>
        <taxon>Pseudomonadales</taxon>
        <taxon>Pseudomonadaceae</taxon>
        <taxon>Pseudomonas</taxon>
    </lineage>
</organism>
<protein>
    <submittedName>
        <fullName evidence="3">Transporter substrate-binding domain-containing protein</fullName>
    </submittedName>
</protein>
<dbReference type="SUPFAM" id="SSF53850">
    <property type="entry name" value="Periplasmic binding protein-like II"/>
    <property type="match status" value="1"/>
</dbReference>
<gene>
    <name evidence="3" type="ORF">HX845_24210</name>
</gene>
<dbReference type="GeneID" id="57659931"/>
<proteinExistence type="inferred from homology"/>
<dbReference type="PANTHER" id="PTHR35936:SF6">
    <property type="entry name" value="AMINO ACID ABC TRANSPORTER SUBSTRATE-BINDING PAAT FAMILY PROTEIN"/>
    <property type="match status" value="1"/>
</dbReference>
<name>A0A7Y8CFC1_9PSED</name>
<feature type="chain" id="PRO_5030829351" evidence="2">
    <location>
        <begin position="22"/>
        <end position="256"/>
    </location>
</feature>